<proteinExistence type="predicted"/>
<keyword evidence="2" id="KW-1185">Reference proteome</keyword>
<gene>
    <name evidence="1" type="ORF">A2U01_0001189</name>
</gene>
<accession>A0A392LZK9</accession>
<dbReference type="EMBL" id="LXQA010001041">
    <property type="protein sequence ID" value="MCH80421.1"/>
    <property type="molecule type" value="Genomic_DNA"/>
</dbReference>
<sequence>MVKQGGNDLLAMKIKADGDKGDIPVILAAAKGHKEMTRFLFYKTKWSILLDNESYYAANYKLLSHCIHVEIFDVAASLLQQDGTQIPLSYESDQLVIDAELDMEDHSLIPTTVTGRGLKPLASTTDPRTRLN</sequence>
<dbReference type="AlphaFoldDB" id="A0A392LZK9"/>
<name>A0A392LZK9_9FABA</name>
<protein>
    <submittedName>
        <fullName evidence="1">Ankyrin repeat protein</fullName>
    </submittedName>
</protein>
<evidence type="ECO:0000313" key="1">
    <source>
        <dbReference type="EMBL" id="MCH80421.1"/>
    </source>
</evidence>
<dbReference type="Proteomes" id="UP000265520">
    <property type="component" value="Unassembled WGS sequence"/>
</dbReference>
<reference evidence="1 2" key="1">
    <citation type="journal article" date="2018" name="Front. Plant Sci.">
        <title>Red Clover (Trifolium pratense) and Zigzag Clover (T. medium) - A Picture of Genomic Similarities and Differences.</title>
        <authorList>
            <person name="Dluhosova J."/>
            <person name="Istvanek J."/>
            <person name="Nedelnik J."/>
            <person name="Repkova J."/>
        </authorList>
    </citation>
    <scope>NUCLEOTIDE SEQUENCE [LARGE SCALE GENOMIC DNA]</scope>
    <source>
        <strain evidence="2">cv. 10/8</strain>
        <tissue evidence="1">Leaf</tissue>
    </source>
</reference>
<feature type="non-terminal residue" evidence="1">
    <location>
        <position position="132"/>
    </location>
</feature>
<evidence type="ECO:0000313" key="2">
    <source>
        <dbReference type="Proteomes" id="UP000265520"/>
    </source>
</evidence>
<comment type="caution">
    <text evidence="1">The sequence shown here is derived from an EMBL/GenBank/DDBJ whole genome shotgun (WGS) entry which is preliminary data.</text>
</comment>
<organism evidence="1 2">
    <name type="scientific">Trifolium medium</name>
    <dbReference type="NCBI Taxonomy" id="97028"/>
    <lineage>
        <taxon>Eukaryota</taxon>
        <taxon>Viridiplantae</taxon>
        <taxon>Streptophyta</taxon>
        <taxon>Embryophyta</taxon>
        <taxon>Tracheophyta</taxon>
        <taxon>Spermatophyta</taxon>
        <taxon>Magnoliopsida</taxon>
        <taxon>eudicotyledons</taxon>
        <taxon>Gunneridae</taxon>
        <taxon>Pentapetalae</taxon>
        <taxon>rosids</taxon>
        <taxon>fabids</taxon>
        <taxon>Fabales</taxon>
        <taxon>Fabaceae</taxon>
        <taxon>Papilionoideae</taxon>
        <taxon>50 kb inversion clade</taxon>
        <taxon>NPAAA clade</taxon>
        <taxon>Hologalegina</taxon>
        <taxon>IRL clade</taxon>
        <taxon>Trifolieae</taxon>
        <taxon>Trifolium</taxon>
    </lineage>
</organism>